<dbReference type="RefSeq" id="WP_120181937.1">
    <property type="nucleotide sequence ID" value="NZ_MBTA01000025.1"/>
</dbReference>
<evidence type="ECO:0000256" key="4">
    <source>
        <dbReference type="ARBA" id="ARBA00022741"/>
    </source>
</evidence>
<dbReference type="InterPro" id="IPR005702">
    <property type="entry name" value="Wzc-like_C"/>
</dbReference>
<keyword evidence="4" id="KW-0547">Nucleotide-binding</keyword>
<feature type="transmembrane region" description="Helical" evidence="9">
    <location>
        <begin position="31"/>
        <end position="52"/>
    </location>
</feature>
<keyword evidence="7 9" id="KW-0472">Membrane</keyword>
<evidence type="ECO:0000256" key="1">
    <source>
        <dbReference type="ARBA" id="ARBA00004651"/>
    </source>
</evidence>
<evidence type="ECO:0000313" key="12">
    <source>
        <dbReference type="Proteomes" id="UP000283433"/>
    </source>
</evidence>
<evidence type="ECO:0000256" key="5">
    <source>
        <dbReference type="ARBA" id="ARBA00022840"/>
    </source>
</evidence>
<dbReference type="AlphaFoldDB" id="A0A419S4L8"/>
<dbReference type="GO" id="GO:0004713">
    <property type="term" value="F:protein tyrosine kinase activity"/>
    <property type="evidence" value="ECO:0007669"/>
    <property type="project" value="TreeGrafter"/>
</dbReference>
<sequence>MVKQQPHITTLIIPEEKKPPLNIKVIVGKYLYHWPLFVLCLLFTLSAALVYLKLTKPTYEINATLIIKDEKKAPEQQSALSEIDLVNSSKLIENEIEVLKSNRLISNVVEKLNLEIIYQQKEGLNTQDLYKTGPVKLVMFNPTLPNQKQVRKAEKKIITIVIKDKNSFFLQGADKKLKEYSFNTFLNNSWGTWKLEPTDFLPEYKGATIQITSLDPEKVALQYQKAIEISIPNKLATAVSLTLEDPIAQRGKDILNQLIAEYNRLSIYENEKKAKTTLAFLDNRLDSLTAELNIAEQGIEGFKSSRGITDIDVESKINLEDIQQIERSLNEVDVKLSIIKDIEDYINSSKLGHAPATIGITDPALNNLVENLSRLQLQREKLLAVSPETNPDFDAIDRQIATTKTAIRGIVTNIKASLLSTRAKLQSYNNSLVASVKNIPSQERQLESIKRQQMVKEGLYTYLLQKREEIATNYSTLLTPDRVVDQAYASTPKDKKLVAIALAMVLGLGLPFTIIFLRNTLNETVTDINEIKDVLETPIIGEISFAKSQDIIPLKSIKPSITSEQLRILRTNLYHLYGHKKTGKVTLVTSSVPNEGKSFISNNLALALCHIGRKTIILKTDLRKSSPKDVLNKNGLGITDFLNGKAILQEIINPSALNANLHVINSGTQADNPTELLDSEKLAGLINALQGIYDDIVIDGPSAHLVPDAQILARYTDATLYIIRQGYTEKTELSFIKELFDAEQLPNPQLIFNGIQKAKYGHGYNYKYGYYGKPGGQTIFTDFWKRF</sequence>
<keyword evidence="2" id="KW-1003">Cell membrane</keyword>
<reference evidence="11 12" key="1">
    <citation type="submission" date="2016-07" db="EMBL/GenBank/DDBJ databases">
        <title>Genome of Pelobium manganitolerans.</title>
        <authorList>
            <person name="Wu S."/>
            <person name="Wang G."/>
        </authorList>
    </citation>
    <scope>NUCLEOTIDE SEQUENCE [LARGE SCALE GENOMIC DNA]</scope>
    <source>
        <strain evidence="11 12">YS-25</strain>
    </source>
</reference>
<evidence type="ECO:0000256" key="3">
    <source>
        <dbReference type="ARBA" id="ARBA00022692"/>
    </source>
</evidence>
<feature type="domain" description="Polysaccharide chain length determinant N-terminal" evidence="10">
    <location>
        <begin position="32"/>
        <end position="112"/>
    </location>
</feature>
<dbReference type="GO" id="GO:0005524">
    <property type="term" value="F:ATP binding"/>
    <property type="evidence" value="ECO:0007669"/>
    <property type="project" value="UniProtKB-KW"/>
</dbReference>
<accession>A0A419S4L8</accession>
<dbReference type="Gene3D" id="3.40.50.300">
    <property type="entry name" value="P-loop containing nucleotide triphosphate hydrolases"/>
    <property type="match status" value="1"/>
</dbReference>
<evidence type="ECO:0000256" key="8">
    <source>
        <dbReference type="SAM" id="Coils"/>
    </source>
</evidence>
<name>A0A419S4L8_9SPHI</name>
<evidence type="ECO:0000256" key="6">
    <source>
        <dbReference type="ARBA" id="ARBA00022989"/>
    </source>
</evidence>
<dbReference type="CDD" id="cd05387">
    <property type="entry name" value="BY-kinase"/>
    <property type="match status" value="1"/>
</dbReference>
<dbReference type="InterPro" id="IPR050445">
    <property type="entry name" value="Bact_polysacc_biosynth/exp"/>
</dbReference>
<evidence type="ECO:0000259" key="10">
    <source>
        <dbReference type="Pfam" id="PF02706"/>
    </source>
</evidence>
<protein>
    <recommendedName>
        <fullName evidence="10">Polysaccharide chain length determinant N-terminal domain-containing protein</fullName>
    </recommendedName>
</protein>
<keyword evidence="12" id="KW-1185">Reference proteome</keyword>
<comment type="caution">
    <text evidence="11">The sequence shown here is derived from an EMBL/GenBank/DDBJ whole genome shotgun (WGS) entry which is preliminary data.</text>
</comment>
<feature type="transmembrane region" description="Helical" evidence="9">
    <location>
        <begin position="497"/>
        <end position="517"/>
    </location>
</feature>
<evidence type="ECO:0000256" key="9">
    <source>
        <dbReference type="SAM" id="Phobius"/>
    </source>
</evidence>
<dbReference type="Pfam" id="PF02706">
    <property type="entry name" value="Wzz"/>
    <property type="match status" value="1"/>
</dbReference>
<proteinExistence type="predicted"/>
<dbReference type="GO" id="GO:0005886">
    <property type="term" value="C:plasma membrane"/>
    <property type="evidence" value="ECO:0007669"/>
    <property type="project" value="UniProtKB-SubCell"/>
</dbReference>
<dbReference type="InterPro" id="IPR003856">
    <property type="entry name" value="LPS_length_determ_N"/>
</dbReference>
<gene>
    <name evidence="11" type="ORF">BCY91_05955</name>
</gene>
<organism evidence="11 12">
    <name type="scientific">Pelobium manganitolerans</name>
    <dbReference type="NCBI Taxonomy" id="1842495"/>
    <lineage>
        <taxon>Bacteria</taxon>
        <taxon>Pseudomonadati</taxon>
        <taxon>Bacteroidota</taxon>
        <taxon>Sphingobacteriia</taxon>
        <taxon>Sphingobacteriales</taxon>
        <taxon>Sphingobacteriaceae</taxon>
        <taxon>Pelobium</taxon>
    </lineage>
</organism>
<dbReference type="NCBIfam" id="TIGR01007">
    <property type="entry name" value="eps_fam"/>
    <property type="match status" value="1"/>
</dbReference>
<comment type="subcellular location">
    <subcellularLocation>
        <location evidence="1">Cell membrane</location>
        <topology evidence="1">Multi-pass membrane protein</topology>
    </subcellularLocation>
</comment>
<keyword evidence="3 9" id="KW-0812">Transmembrane</keyword>
<evidence type="ECO:0000313" key="11">
    <source>
        <dbReference type="EMBL" id="RKD15069.1"/>
    </source>
</evidence>
<dbReference type="Proteomes" id="UP000283433">
    <property type="component" value="Unassembled WGS sequence"/>
</dbReference>
<keyword evidence="5" id="KW-0067">ATP-binding</keyword>
<keyword evidence="6 9" id="KW-1133">Transmembrane helix</keyword>
<dbReference type="SUPFAM" id="SSF52540">
    <property type="entry name" value="P-loop containing nucleoside triphosphate hydrolases"/>
    <property type="match status" value="1"/>
</dbReference>
<dbReference type="OrthoDB" id="9794577at2"/>
<evidence type="ECO:0000256" key="7">
    <source>
        <dbReference type="ARBA" id="ARBA00023136"/>
    </source>
</evidence>
<evidence type="ECO:0000256" key="2">
    <source>
        <dbReference type="ARBA" id="ARBA00022475"/>
    </source>
</evidence>
<feature type="coiled-coil region" evidence="8">
    <location>
        <begin position="271"/>
        <end position="298"/>
    </location>
</feature>
<dbReference type="EMBL" id="MBTA01000025">
    <property type="protein sequence ID" value="RKD15069.1"/>
    <property type="molecule type" value="Genomic_DNA"/>
</dbReference>
<dbReference type="InterPro" id="IPR027417">
    <property type="entry name" value="P-loop_NTPase"/>
</dbReference>
<dbReference type="PANTHER" id="PTHR32309:SF13">
    <property type="entry name" value="FERRIC ENTEROBACTIN TRANSPORT PROTEIN FEPE"/>
    <property type="match status" value="1"/>
</dbReference>
<dbReference type="PANTHER" id="PTHR32309">
    <property type="entry name" value="TYROSINE-PROTEIN KINASE"/>
    <property type="match status" value="1"/>
</dbReference>
<keyword evidence="8" id="KW-0175">Coiled coil</keyword>